<gene>
    <name evidence="1" type="ORF">LTR37_015774</name>
</gene>
<name>A0ACC3MQJ5_9PEZI</name>
<protein>
    <submittedName>
        <fullName evidence="1">Uncharacterized protein</fullName>
    </submittedName>
</protein>
<dbReference type="Proteomes" id="UP001281147">
    <property type="component" value="Unassembled WGS sequence"/>
</dbReference>
<comment type="caution">
    <text evidence="1">The sequence shown here is derived from an EMBL/GenBank/DDBJ whole genome shotgun (WGS) entry which is preliminary data.</text>
</comment>
<reference evidence="1" key="1">
    <citation type="submission" date="2023-07" db="EMBL/GenBank/DDBJ databases">
        <title>Black Yeasts Isolated from many extreme environments.</title>
        <authorList>
            <person name="Coleine C."/>
            <person name="Stajich J.E."/>
            <person name="Selbmann L."/>
        </authorList>
    </citation>
    <scope>NUCLEOTIDE SEQUENCE</scope>
    <source>
        <strain evidence="1">CCFEE 5714</strain>
    </source>
</reference>
<proteinExistence type="predicted"/>
<sequence>MAIPEEYYSDDFSGDYLPDEYSPGEYSPGELPPGDYFLPPAELPPAEYLPLEYWGPFTPPAELLPPPILSPGGTTAMVTEWVEVPEMVEVGTAGMETALGATVAAEGGIETAMATLGEGSAVIGMLGPGLAIVSGAVLLAGLVFGSLCAFDIPSVCKDKNVCQDPNLNWHSHWEHCVGQYHG</sequence>
<dbReference type="EMBL" id="JAUTXU010000180">
    <property type="protein sequence ID" value="KAK3700802.1"/>
    <property type="molecule type" value="Genomic_DNA"/>
</dbReference>
<evidence type="ECO:0000313" key="2">
    <source>
        <dbReference type="Proteomes" id="UP001281147"/>
    </source>
</evidence>
<evidence type="ECO:0000313" key="1">
    <source>
        <dbReference type="EMBL" id="KAK3700802.1"/>
    </source>
</evidence>
<accession>A0ACC3MQJ5</accession>
<organism evidence="1 2">
    <name type="scientific">Vermiconidia calcicola</name>
    <dbReference type="NCBI Taxonomy" id="1690605"/>
    <lineage>
        <taxon>Eukaryota</taxon>
        <taxon>Fungi</taxon>
        <taxon>Dikarya</taxon>
        <taxon>Ascomycota</taxon>
        <taxon>Pezizomycotina</taxon>
        <taxon>Dothideomycetes</taxon>
        <taxon>Dothideomycetidae</taxon>
        <taxon>Mycosphaerellales</taxon>
        <taxon>Extremaceae</taxon>
        <taxon>Vermiconidia</taxon>
    </lineage>
</organism>
<keyword evidence="2" id="KW-1185">Reference proteome</keyword>